<evidence type="ECO:0000313" key="2">
    <source>
        <dbReference type="EMBL" id="CAA9483104.1"/>
    </source>
</evidence>
<name>A0A6J4RW04_9ACTN</name>
<feature type="non-terminal residue" evidence="2">
    <location>
        <position position="79"/>
    </location>
</feature>
<feature type="region of interest" description="Disordered" evidence="1">
    <location>
        <begin position="1"/>
        <end position="41"/>
    </location>
</feature>
<protein>
    <submittedName>
        <fullName evidence="2">Uncharacterized protein</fullName>
    </submittedName>
</protein>
<sequence length="79" mass="8543">AGGPRPQGGRADDRRRDRCADRRGRRPRADAVPPRGRRTRPRARLLALRGARRVPPMAAGDRADVGCACACRRSATSGV</sequence>
<dbReference type="AlphaFoldDB" id="A0A6J4RW04"/>
<feature type="compositionally biased region" description="Basic and acidic residues" evidence="1">
    <location>
        <begin position="10"/>
        <end position="22"/>
    </location>
</feature>
<proteinExistence type="predicted"/>
<accession>A0A6J4RW04</accession>
<gene>
    <name evidence="2" type="ORF">AVDCRST_MAG85-796</name>
</gene>
<organism evidence="2">
    <name type="scientific">uncultured Solirubrobacteraceae bacterium</name>
    <dbReference type="NCBI Taxonomy" id="1162706"/>
    <lineage>
        <taxon>Bacteria</taxon>
        <taxon>Bacillati</taxon>
        <taxon>Actinomycetota</taxon>
        <taxon>Thermoleophilia</taxon>
        <taxon>Solirubrobacterales</taxon>
        <taxon>Solirubrobacteraceae</taxon>
        <taxon>environmental samples</taxon>
    </lineage>
</organism>
<reference evidence="2" key="1">
    <citation type="submission" date="2020-02" db="EMBL/GenBank/DDBJ databases">
        <authorList>
            <person name="Meier V. D."/>
        </authorList>
    </citation>
    <scope>NUCLEOTIDE SEQUENCE</scope>
    <source>
        <strain evidence="2">AVDCRST_MAG85</strain>
    </source>
</reference>
<evidence type="ECO:0000256" key="1">
    <source>
        <dbReference type="SAM" id="MobiDB-lite"/>
    </source>
</evidence>
<dbReference type="EMBL" id="CADCVT010000086">
    <property type="protein sequence ID" value="CAA9483104.1"/>
    <property type="molecule type" value="Genomic_DNA"/>
</dbReference>
<feature type="non-terminal residue" evidence="2">
    <location>
        <position position="1"/>
    </location>
</feature>